<protein>
    <submittedName>
        <fullName evidence="1">Uncharacterized protein</fullName>
    </submittedName>
</protein>
<organism evidence="1 2">
    <name type="scientific">Enterococcus gallinarum</name>
    <dbReference type="NCBI Taxonomy" id="1353"/>
    <lineage>
        <taxon>Bacteria</taxon>
        <taxon>Bacillati</taxon>
        <taxon>Bacillota</taxon>
        <taxon>Bacilli</taxon>
        <taxon>Lactobacillales</taxon>
        <taxon>Enterococcaceae</taxon>
        <taxon>Enterococcus</taxon>
    </lineage>
</organism>
<dbReference type="RefSeq" id="WP_103299981.1">
    <property type="nucleotide sequence ID" value="NZ_JACBYD010000054.1"/>
</dbReference>
<dbReference type="EMBL" id="JASUBT010000021">
    <property type="protein sequence ID" value="MDL4937517.1"/>
    <property type="molecule type" value="Genomic_DNA"/>
</dbReference>
<evidence type="ECO:0000313" key="2">
    <source>
        <dbReference type="Proteomes" id="UP001241571"/>
    </source>
</evidence>
<dbReference type="AlphaFoldDB" id="A0ABD4ZXN4"/>
<dbReference type="Proteomes" id="UP001241571">
    <property type="component" value="Unassembled WGS sequence"/>
</dbReference>
<comment type="caution">
    <text evidence="1">The sequence shown here is derived from an EMBL/GenBank/DDBJ whole genome shotgun (WGS) entry which is preliminary data.</text>
</comment>
<proteinExistence type="predicted"/>
<sequence length="59" mass="7243">MESNNITLKIKFKIPFYWYLLKIKFQALFNNELAQDTLEWFVCDFEENQNKYIKVNQSC</sequence>
<reference evidence="1 2" key="1">
    <citation type="submission" date="2023-06" db="EMBL/GenBank/DDBJ databases">
        <title>Acute promotion of culturable opportunistic pathogens and persistent increase of antibiotic resistance following antibiotic exposure in mouse gut microbiota.</title>
        <authorList>
            <person name="Li L."/>
            <person name="Wang B."/>
            <person name="Sun Y."/>
            <person name="Wang M."/>
            <person name="Xu H."/>
        </authorList>
    </citation>
    <scope>NUCLEOTIDE SEQUENCE [LARGE SCALE GENOMIC DNA]</scope>
    <source>
        <strain evidence="1 2">CRI2_2</strain>
    </source>
</reference>
<name>A0ABD4ZXN4_ENTGA</name>
<gene>
    <name evidence="1" type="ORF">QRX88_17590</name>
</gene>
<accession>A0ABD4ZXN4</accession>
<evidence type="ECO:0000313" key="1">
    <source>
        <dbReference type="EMBL" id="MDL4937517.1"/>
    </source>
</evidence>